<dbReference type="InterPro" id="IPR019273">
    <property type="entry name" value="Lunapark_Znf"/>
</dbReference>
<keyword evidence="2" id="KW-0479">Metal-binding</keyword>
<proteinExistence type="inferred from homology"/>
<name>A0A0K2UQ38_LEPSM</name>
<keyword evidence="2" id="KW-0812">Transmembrane</keyword>
<dbReference type="GO" id="GO:0008270">
    <property type="term" value="F:zinc ion binding"/>
    <property type="evidence" value="ECO:0007669"/>
    <property type="project" value="UniProtKB-KW"/>
</dbReference>
<keyword evidence="2" id="KW-0472">Membrane</keyword>
<evidence type="ECO:0000256" key="2">
    <source>
        <dbReference type="RuleBase" id="RU367073"/>
    </source>
</evidence>
<evidence type="ECO:0000256" key="1">
    <source>
        <dbReference type="ARBA" id="ARBA00009940"/>
    </source>
</evidence>
<evidence type="ECO:0000259" key="4">
    <source>
        <dbReference type="Pfam" id="PF10058"/>
    </source>
</evidence>
<dbReference type="GO" id="GO:0071788">
    <property type="term" value="P:endoplasmic reticulum tubular network maintenance"/>
    <property type="evidence" value="ECO:0007669"/>
    <property type="project" value="UniProtKB-UniRule"/>
</dbReference>
<dbReference type="PANTHER" id="PTHR22166:SF12">
    <property type="entry name" value="ENDOPLASMIC RETICULUM JUNCTION FORMATION PROTEIN LUNAPARK"/>
    <property type="match status" value="1"/>
</dbReference>
<evidence type="ECO:0000256" key="3">
    <source>
        <dbReference type="SAM" id="MobiDB-lite"/>
    </source>
</evidence>
<keyword evidence="2" id="KW-0256">Endoplasmic reticulum</keyword>
<protein>
    <recommendedName>
        <fullName evidence="2">Endoplasmic reticulum junction formation protein lunapark</fullName>
    </recommendedName>
</protein>
<evidence type="ECO:0000313" key="5">
    <source>
        <dbReference type="EMBL" id="CDW39982.1"/>
    </source>
</evidence>
<comment type="subcellular location">
    <subcellularLocation>
        <location evidence="2">Endoplasmic reticulum membrane</location>
        <topology evidence="2">Multi-pass membrane protein</topology>
    </subcellularLocation>
</comment>
<dbReference type="Pfam" id="PF10058">
    <property type="entry name" value="Zn_ribbon_10"/>
    <property type="match status" value="1"/>
</dbReference>
<comment type="function">
    <text evidence="2">Plays a role in determining ER morphology.</text>
</comment>
<dbReference type="AlphaFoldDB" id="A0A0K2UQ38"/>
<feature type="region of interest" description="Disordered" evidence="3">
    <location>
        <begin position="202"/>
        <end position="289"/>
    </location>
</feature>
<dbReference type="EMBL" id="HACA01022621">
    <property type="protein sequence ID" value="CDW39982.1"/>
    <property type="molecule type" value="Transcribed_RNA"/>
</dbReference>
<keyword evidence="2" id="KW-0863">Zinc-finger</keyword>
<organism evidence="5">
    <name type="scientific">Lepeophtheirus salmonis</name>
    <name type="common">Salmon louse</name>
    <name type="synonym">Caligus salmonis</name>
    <dbReference type="NCBI Taxonomy" id="72036"/>
    <lineage>
        <taxon>Eukaryota</taxon>
        <taxon>Metazoa</taxon>
        <taxon>Ecdysozoa</taxon>
        <taxon>Arthropoda</taxon>
        <taxon>Crustacea</taxon>
        <taxon>Multicrustacea</taxon>
        <taxon>Hexanauplia</taxon>
        <taxon>Copepoda</taxon>
        <taxon>Siphonostomatoida</taxon>
        <taxon>Caligidae</taxon>
        <taxon>Lepeophtheirus</taxon>
    </lineage>
</organism>
<sequence length="422" mass="47776">MGFVLSKLWSRETTSQKIEKIQNKIVSIQNFKKDTETRQAKITKSLNISFCVMYALALILGLIYAKFYYHNPQKNMDFVFKFKIFLGFFLAPLTFWILKKVLSWWFARRLNKNEVKLKELREKKTEILDQVTEKETFKVAREILEKYAPESLSKYGMVSGFRMTSSSYSIPSSLSSIRSSYSSDNSSSVRRRVVPTTAMSVITSSTSSSSMSSSRAPLSTTSSSNYSNRSSITPSVIGGGERVPTYQPRPISSYGPLIPRAPGPRNVRPLTRPMLPINRHPRGPPLPRPVVPAQKSVFGKLMDYVVGEGPGNQYALICKQCQSHNGMAQHEDYDYTSYRCCYCHYWNPPKKKRPIAPKLELPSASSVSSDEKDEKVAGSDEKDNKKESSEEKDKKIESLEDTDVKIEAQEENDKKPEETGNS</sequence>
<feature type="compositionally biased region" description="Basic and acidic residues" evidence="3">
    <location>
        <begin position="369"/>
        <end position="422"/>
    </location>
</feature>
<dbReference type="InterPro" id="IPR040115">
    <property type="entry name" value="Lnp"/>
</dbReference>
<keyword evidence="2" id="KW-0862">Zinc</keyword>
<feature type="domain" description="Lunapark zinc ribbon" evidence="4">
    <location>
        <begin position="298"/>
        <end position="347"/>
    </location>
</feature>
<keyword evidence="2" id="KW-1133">Transmembrane helix</keyword>
<feature type="transmembrane region" description="Helical" evidence="2">
    <location>
        <begin position="46"/>
        <end position="64"/>
    </location>
</feature>
<comment type="domain">
    <text evidence="2">The C4-type zinc finger motif is necessary both for its ER three-way tubular junction localization and formation.</text>
</comment>
<accession>A0A0K2UQ38</accession>
<feature type="compositionally biased region" description="Low complexity" evidence="3">
    <location>
        <begin position="202"/>
        <end position="235"/>
    </location>
</feature>
<feature type="region of interest" description="Disordered" evidence="3">
    <location>
        <begin position="360"/>
        <end position="422"/>
    </location>
</feature>
<reference evidence="5" key="1">
    <citation type="submission" date="2014-05" db="EMBL/GenBank/DDBJ databases">
        <authorList>
            <person name="Chronopoulou M."/>
        </authorList>
    </citation>
    <scope>NUCLEOTIDE SEQUENCE</scope>
    <source>
        <tissue evidence="5">Whole organism</tissue>
    </source>
</reference>
<dbReference type="PANTHER" id="PTHR22166">
    <property type="entry name" value="ENDOPLASMIC RETICULUM JUNCTION FORMATION PROTEIN LUNAPARK"/>
    <property type="match status" value="1"/>
</dbReference>
<dbReference type="GO" id="GO:0098826">
    <property type="term" value="C:endoplasmic reticulum tubular network membrane"/>
    <property type="evidence" value="ECO:0007669"/>
    <property type="project" value="UniProtKB-UniRule"/>
</dbReference>
<dbReference type="OrthoDB" id="3169036at2759"/>
<feature type="transmembrane region" description="Helical" evidence="2">
    <location>
        <begin position="84"/>
        <end position="107"/>
    </location>
</feature>
<comment type="similarity">
    <text evidence="1 2">Belongs to the lunapark family.</text>
</comment>
<dbReference type="GO" id="GO:1903373">
    <property type="term" value="P:positive regulation of endoplasmic reticulum tubular network organization"/>
    <property type="evidence" value="ECO:0007669"/>
    <property type="project" value="UniProtKB-UniRule"/>
</dbReference>